<gene>
    <name evidence="3 4" type="primary">LOC108567039</name>
</gene>
<feature type="compositionally biased region" description="Low complexity" evidence="1">
    <location>
        <begin position="322"/>
        <end position="335"/>
    </location>
</feature>
<evidence type="ECO:0000313" key="3">
    <source>
        <dbReference type="RefSeq" id="XP_017782717.1"/>
    </source>
</evidence>
<dbReference type="RefSeq" id="XP_017782718.1">
    <property type="nucleotide sequence ID" value="XM_017927229.1"/>
</dbReference>
<evidence type="ECO:0000313" key="2">
    <source>
        <dbReference type="Proteomes" id="UP000695000"/>
    </source>
</evidence>
<keyword evidence="2" id="KW-1185">Reference proteome</keyword>
<evidence type="ECO:0000256" key="1">
    <source>
        <dbReference type="SAM" id="MobiDB-lite"/>
    </source>
</evidence>
<dbReference type="RefSeq" id="XP_017782717.1">
    <property type="nucleotide sequence ID" value="XM_017927228.1"/>
</dbReference>
<name>A0ABM1N7B8_NICVS</name>
<organism evidence="2 4">
    <name type="scientific">Nicrophorus vespilloides</name>
    <name type="common">Boreal carrion beetle</name>
    <dbReference type="NCBI Taxonomy" id="110193"/>
    <lineage>
        <taxon>Eukaryota</taxon>
        <taxon>Metazoa</taxon>
        <taxon>Ecdysozoa</taxon>
        <taxon>Arthropoda</taxon>
        <taxon>Hexapoda</taxon>
        <taxon>Insecta</taxon>
        <taxon>Pterygota</taxon>
        <taxon>Neoptera</taxon>
        <taxon>Endopterygota</taxon>
        <taxon>Coleoptera</taxon>
        <taxon>Polyphaga</taxon>
        <taxon>Staphyliniformia</taxon>
        <taxon>Silphidae</taxon>
        <taxon>Nicrophorinae</taxon>
        <taxon>Nicrophorus</taxon>
    </lineage>
</organism>
<dbReference type="Proteomes" id="UP000695000">
    <property type="component" value="Unplaced"/>
</dbReference>
<feature type="region of interest" description="Disordered" evidence="1">
    <location>
        <begin position="277"/>
        <end position="335"/>
    </location>
</feature>
<accession>A0ABM1N7B8</accession>
<evidence type="ECO:0000313" key="4">
    <source>
        <dbReference type="RefSeq" id="XP_017782718.1"/>
    </source>
</evidence>
<reference evidence="3 4" key="1">
    <citation type="submission" date="2025-05" db="UniProtKB">
        <authorList>
            <consortium name="RefSeq"/>
        </authorList>
    </citation>
    <scope>IDENTIFICATION</scope>
    <source>
        <tissue evidence="3 4">Whole Larva</tissue>
    </source>
</reference>
<feature type="compositionally biased region" description="Basic and acidic residues" evidence="1">
    <location>
        <begin position="302"/>
        <end position="314"/>
    </location>
</feature>
<feature type="compositionally biased region" description="Polar residues" evidence="1">
    <location>
        <begin position="281"/>
        <end position="294"/>
    </location>
</feature>
<dbReference type="GeneID" id="108567039"/>
<proteinExistence type="predicted"/>
<protein>
    <submittedName>
        <fullName evidence="3 4">Uncharacterized protein LOC108567039</fullName>
    </submittedName>
</protein>
<sequence length="561" mass="63987">MYQPEQNRNDTSQGMHFHVHQCICTSPLYNPYRQPLLAQYVPPPVPRPYNLAHYQYTTYNMPYNIPVFNANAIAHQIPSTTPSGIPIPDPVGSERREAREVGESLRTAEDVEDFGTMPNDANTEDFTKFLEQGCIIAEKIAIRNQHRPCFKNIQNLCNRTKNEILKPSHTVSNIHSQGIPWATKDFIYAYVRLINCWHMLKGYLQAKDGTLGNIDCELTAEFKSCYAVWESHTKDLAEHMIRIFSNLDNNVSNPIPNQTFVNRTRVVRPVPLEPIEVPLPTATQPLATEETNQFSETTTEPSPREEESDGESRVYMKPGSYSVPKKPNSDNSSPSIEFFETAKNISCHYKKLEAKKQNEANDSDWKNAITATSNLIKKNSSYSGDAVEDIVSVDNVRKWLYSDHFDQQNLVYSLSDLRSILPDRPVTVLQRNETKNKEELRSFGFDEVAITGLLEDLEKTDLNQTLLNKMSIHKDSPDNLQSIIHKHNCKMYKTQSAIIQDLRRLVHHAQMMFNGDMDVLKQIKVFTGVLDDALQRFHPEGTMEEILGLDLNDVDISINKG</sequence>